<accession>A0AAW1JNN1</accession>
<dbReference type="Proteomes" id="UP001458880">
    <property type="component" value="Unassembled WGS sequence"/>
</dbReference>
<name>A0AAW1JNN1_POPJA</name>
<evidence type="ECO:0000256" key="8">
    <source>
        <dbReference type="ARBA" id="ARBA00023136"/>
    </source>
</evidence>
<dbReference type="EMBL" id="JASPKY010000346">
    <property type="protein sequence ID" value="KAK9704606.1"/>
    <property type="molecule type" value="Genomic_DNA"/>
</dbReference>
<dbReference type="InterPro" id="IPR005282">
    <property type="entry name" value="LC_transporter"/>
</dbReference>
<keyword evidence="3" id="KW-0813">Transport</keyword>
<dbReference type="PANTHER" id="PTHR13131">
    <property type="entry name" value="CYSTINOSIN"/>
    <property type="match status" value="1"/>
</dbReference>
<evidence type="ECO:0000256" key="2">
    <source>
        <dbReference type="ARBA" id="ARBA00006855"/>
    </source>
</evidence>
<reference evidence="12 13" key="1">
    <citation type="journal article" date="2024" name="BMC Genomics">
        <title>De novo assembly and annotation of Popillia japonica's genome with initial clues to its potential as an invasive pest.</title>
        <authorList>
            <person name="Cucini C."/>
            <person name="Boschi S."/>
            <person name="Funari R."/>
            <person name="Cardaioli E."/>
            <person name="Iannotti N."/>
            <person name="Marturano G."/>
            <person name="Paoli F."/>
            <person name="Bruttini M."/>
            <person name="Carapelli A."/>
            <person name="Frati F."/>
            <person name="Nardi F."/>
        </authorList>
    </citation>
    <scope>NUCLEOTIDE SEQUENCE [LARGE SCALE GENOMIC DNA]</scope>
    <source>
        <strain evidence="12">DMR45628</strain>
    </source>
</reference>
<comment type="similarity">
    <text evidence="2">Belongs to the cystinosin family.</text>
</comment>
<organism evidence="12 13">
    <name type="scientific">Popillia japonica</name>
    <name type="common">Japanese beetle</name>
    <dbReference type="NCBI Taxonomy" id="7064"/>
    <lineage>
        <taxon>Eukaryota</taxon>
        <taxon>Metazoa</taxon>
        <taxon>Ecdysozoa</taxon>
        <taxon>Arthropoda</taxon>
        <taxon>Hexapoda</taxon>
        <taxon>Insecta</taxon>
        <taxon>Pterygota</taxon>
        <taxon>Neoptera</taxon>
        <taxon>Endopterygota</taxon>
        <taxon>Coleoptera</taxon>
        <taxon>Polyphaga</taxon>
        <taxon>Scarabaeiformia</taxon>
        <taxon>Scarabaeidae</taxon>
        <taxon>Rutelinae</taxon>
        <taxon>Popillia</taxon>
    </lineage>
</organism>
<comment type="subcellular location">
    <subcellularLocation>
        <location evidence="1">Lysosome membrane</location>
        <topology evidence="1">Multi-pass membrane protein</topology>
    </subcellularLocation>
</comment>
<evidence type="ECO:0000256" key="1">
    <source>
        <dbReference type="ARBA" id="ARBA00004155"/>
    </source>
</evidence>
<keyword evidence="5" id="KW-0677">Repeat</keyword>
<dbReference type="SMART" id="SM00679">
    <property type="entry name" value="CTNS"/>
    <property type="match status" value="2"/>
</dbReference>
<keyword evidence="7 11" id="KW-1133">Transmembrane helix</keyword>
<proteinExistence type="inferred from homology"/>
<feature type="transmembrane region" description="Helical" evidence="11">
    <location>
        <begin position="260"/>
        <end position="280"/>
    </location>
</feature>
<feature type="transmembrane region" description="Helical" evidence="11">
    <location>
        <begin position="158"/>
        <end position="182"/>
    </location>
</feature>
<dbReference type="Gene3D" id="1.20.1280.290">
    <property type="match status" value="2"/>
</dbReference>
<protein>
    <submittedName>
        <fullName evidence="12">PQ loop repeat</fullName>
    </submittedName>
</protein>
<comment type="caution">
    <text evidence="12">The sequence shown here is derived from an EMBL/GenBank/DDBJ whole genome shotgun (WGS) entry which is preliminary data.</text>
</comment>
<keyword evidence="13" id="KW-1185">Reference proteome</keyword>
<dbReference type="AlphaFoldDB" id="A0AAW1JNN1"/>
<dbReference type="PANTHER" id="PTHR13131:SF5">
    <property type="entry name" value="CYSTINOSIN"/>
    <property type="match status" value="1"/>
</dbReference>
<feature type="transmembrane region" description="Helical" evidence="11">
    <location>
        <begin position="202"/>
        <end position="226"/>
    </location>
</feature>
<dbReference type="InterPro" id="IPR006603">
    <property type="entry name" value="PQ-loop_rpt"/>
</dbReference>
<keyword evidence="8 11" id="KW-0472">Membrane</keyword>
<evidence type="ECO:0000256" key="10">
    <source>
        <dbReference type="ARBA" id="ARBA00048473"/>
    </source>
</evidence>
<feature type="transmembrane region" description="Helical" evidence="11">
    <location>
        <begin position="85"/>
        <end position="106"/>
    </location>
</feature>
<feature type="transmembrane region" description="Helical" evidence="11">
    <location>
        <begin position="126"/>
        <end position="146"/>
    </location>
</feature>
<comment type="catalytic activity">
    <reaction evidence="10">
        <text>L-cystine(out) + H(+)(out) = L-cystine(in) + H(+)(in)</text>
        <dbReference type="Rhea" id="RHEA:66172"/>
        <dbReference type="ChEBI" id="CHEBI:15378"/>
        <dbReference type="ChEBI" id="CHEBI:35491"/>
    </reaction>
    <physiologicalReaction direction="left-to-right" evidence="10">
        <dbReference type="Rhea" id="RHEA:66173"/>
    </physiologicalReaction>
</comment>
<dbReference type="FunFam" id="1.20.1280.290:FF:000016">
    <property type="entry name" value="Cystinosin homolog"/>
    <property type="match status" value="1"/>
</dbReference>
<dbReference type="GO" id="GO:0015184">
    <property type="term" value="F:L-cystine transmembrane transporter activity"/>
    <property type="evidence" value="ECO:0007669"/>
    <property type="project" value="TreeGrafter"/>
</dbReference>
<evidence type="ECO:0000256" key="7">
    <source>
        <dbReference type="ARBA" id="ARBA00022989"/>
    </source>
</evidence>
<gene>
    <name evidence="12" type="ORF">QE152_g27754</name>
</gene>
<dbReference type="Pfam" id="PF04193">
    <property type="entry name" value="PQ-loop"/>
    <property type="match status" value="2"/>
</dbReference>
<keyword evidence="9" id="KW-0458">Lysosome</keyword>
<feature type="transmembrane region" description="Helical" evidence="11">
    <location>
        <begin position="300"/>
        <end position="320"/>
    </location>
</feature>
<evidence type="ECO:0000256" key="3">
    <source>
        <dbReference type="ARBA" id="ARBA00022448"/>
    </source>
</evidence>
<evidence type="ECO:0000256" key="6">
    <source>
        <dbReference type="ARBA" id="ARBA00022847"/>
    </source>
</evidence>
<evidence type="ECO:0000256" key="5">
    <source>
        <dbReference type="ARBA" id="ARBA00022737"/>
    </source>
</evidence>
<dbReference type="GO" id="GO:0015293">
    <property type="term" value="F:symporter activity"/>
    <property type="evidence" value="ECO:0007669"/>
    <property type="project" value="UniProtKB-KW"/>
</dbReference>
<evidence type="ECO:0000256" key="11">
    <source>
        <dbReference type="SAM" id="Phobius"/>
    </source>
</evidence>
<dbReference type="GO" id="GO:0005765">
    <property type="term" value="C:lysosomal membrane"/>
    <property type="evidence" value="ECO:0007669"/>
    <property type="project" value="UniProtKB-SubCell"/>
</dbReference>
<evidence type="ECO:0000256" key="9">
    <source>
        <dbReference type="ARBA" id="ARBA00023228"/>
    </source>
</evidence>
<keyword evidence="6" id="KW-0769">Symport</keyword>
<sequence>MIKVWVCYYHNCTEHHGLTFNINVQHKENLIVSPNIIEVNGSSVVTKVAIELHAIKAGETNLITNSSIPGAKHAFITVQIYKNQVIEILSIIIGWAYFFGWSISFYPQAYENYKRKSVVGLNFDFVVVNITGYVLYSMFNLGLYYIPAIRAEYEERYPFSIVSVLPNDIVFGIHAFGITAFTGLQCLWYDRGDQKISWFGKWFHYISVIIMAVTAILCFAGYMLWLDFLYICSYIKLSVTFCKYGPQAIMNYKRQSTEGWSIATVLLDIAGGICSVLQMFMNAYNYEKWAWILENPTKLWLGVFSLLFDFFFVFQHYCLYNNTHKTRRQDKADFEKGLSEKEQLQAVELKQIKLERR</sequence>
<evidence type="ECO:0000313" key="12">
    <source>
        <dbReference type="EMBL" id="KAK9704606.1"/>
    </source>
</evidence>
<evidence type="ECO:0000313" key="13">
    <source>
        <dbReference type="Proteomes" id="UP001458880"/>
    </source>
</evidence>
<dbReference type="NCBIfam" id="TIGR00951">
    <property type="entry name" value="2A43"/>
    <property type="match status" value="1"/>
</dbReference>
<evidence type="ECO:0000256" key="4">
    <source>
        <dbReference type="ARBA" id="ARBA00022692"/>
    </source>
</evidence>
<keyword evidence="4 11" id="KW-0812">Transmembrane</keyword>